<dbReference type="RefSeq" id="WP_310068125.1">
    <property type="nucleotide sequence ID" value="NZ_JAVDVX010000001.1"/>
</dbReference>
<evidence type="ECO:0000313" key="7">
    <source>
        <dbReference type="Proteomes" id="UP001253595"/>
    </source>
</evidence>
<feature type="active site" description="Proton donor" evidence="4">
    <location>
        <position position="211"/>
    </location>
</feature>
<dbReference type="InterPro" id="IPR000805">
    <property type="entry name" value="Glyco_hydro_26"/>
</dbReference>
<dbReference type="Pfam" id="PF02156">
    <property type="entry name" value="Glyco_hydro_26"/>
    <property type="match status" value="1"/>
</dbReference>
<comment type="similarity">
    <text evidence="1 4">Belongs to the glycosyl hydrolase 26 family.</text>
</comment>
<dbReference type="Gene3D" id="3.20.20.80">
    <property type="entry name" value="Glycosidases"/>
    <property type="match status" value="1"/>
</dbReference>
<dbReference type="GO" id="GO:0016985">
    <property type="term" value="F:mannan endo-1,4-beta-mannosidase activity"/>
    <property type="evidence" value="ECO:0007669"/>
    <property type="project" value="UniProtKB-EC"/>
</dbReference>
<evidence type="ECO:0000256" key="2">
    <source>
        <dbReference type="ARBA" id="ARBA00022801"/>
    </source>
</evidence>
<proteinExistence type="inferred from homology"/>
<sequence length="409" mass="45901">MSLSYSLVRTALAVLTTCGLLLGCDQQSSSSSTPPPIAEQRYAHKLSDKNASAETLALYNNLAALRGRHMLFGHEDSLAYGVNWEGDLDRSDVRDVTGSNPAVYGWELGGLELGHEKNLDGVNFKQMQEWIKAGYSRGGVITISWHMYSPVSGANSWDKTPTVHELVPGGAKHDVFKAYLDTFVAFNEGLVATDAAGNKHAIPIIFRPWHEHNGDWFWWGKGHVSEQDYIALWQFTVKYLRDEKGVHNLIYAYSPDRSRIDLSKFESDYFYGYPGDEYVDVIGLDNYWDVGHEANTASADEQKAGFVTALKGIVKVAQARNKIAALTETGNNRLTIHNFWTERILNPILAGAEAQQITYMMVWRNANLAREKSEQFFAPYPGQATAEDFKTFLAHPFVLFESELPKLYE</sequence>
<dbReference type="PIRSF" id="PIRSF018168">
    <property type="entry name" value="Mannan-1_4-beta-mannosidase"/>
    <property type="match status" value="1"/>
</dbReference>
<feature type="domain" description="GH26" evidence="5">
    <location>
        <begin position="53"/>
        <end position="402"/>
    </location>
</feature>
<reference evidence="6 7" key="1">
    <citation type="submission" date="2023-07" db="EMBL/GenBank/DDBJ databases">
        <title>Sorghum-associated microbial communities from plants grown in Nebraska, USA.</title>
        <authorList>
            <person name="Schachtman D."/>
        </authorList>
    </citation>
    <scope>NUCLEOTIDE SEQUENCE [LARGE SCALE GENOMIC DNA]</scope>
    <source>
        <strain evidence="6 7">BE190</strain>
    </source>
</reference>
<dbReference type="SUPFAM" id="SSF51445">
    <property type="entry name" value="(Trans)glycosidases"/>
    <property type="match status" value="1"/>
</dbReference>
<accession>A0ABU1UTG7</accession>
<evidence type="ECO:0000256" key="1">
    <source>
        <dbReference type="ARBA" id="ARBA00007754"/>
    </source>
</evidence>
<dbReference type="InterPro" id="IPR017853">
    <property type="entry name" value="GH"/>
</dbReference>
<gene>
    <name evidence="6" type="ORF">J2X05_000468</name>
</gene>
<feature type="active site" description="Nucleophile" evidence="4">
    <location>
        <position position="328"/>
    </location>
</feature>
<dbReference type="PANTHER" id="PTHR40079">
    <property type="entry name" value="MANNAN ENDO-1,4-BETA-MANNOSIDASE E-RELATED"/>
    <property type="match status" value="1"/>
</dbReference>
<evidence type="ECO:0000259" key="5">
    <source>
        <dbReference type="PROSITE" id="PS51764"/>
    </source>
</evidence>
<keyword evidence="2 4" id="KW-0378">Hydrolase</keyword>
<evidence type="ECO:0000256" key="3">
    <source>
        <dbReference type="ARBA" id="ARBA00023295"/>
    </source>
</evidence>
<keyword evidence="3 4" id="KW-0326">Glycosidase</keyword>
<organism evidence="6 7">
    <name type="scientific">Cellvibrio fibrivorans</name>
    <dbReference type="NCBI Taxonomy" id="126350"/>
    <lineage>
        <taxon>Bacteria</taxon>
        <taxon>Pseudomonadati</taxon>
        <taxon>Pseudomonadota</taxon>
        <taxon>Gammaproteobacteria</taxon>
        <taxon>Cellvibrionales</taxon>
        <taxon>Cellvibrionaceae</taxon>
        <taxon>Cellvibrio</taxon>
    </lineage>
</organism>
<name>A0ABU1UTG7_9GAMM</name>
<dbReference type="PROSITE" id="PS51764">
    <property type="entry name" value="GH26"/>
    <property type="match status" value="1"/>
</dbReference>
<evidence type="ECO:0000256" key="4">
    <source>
        <dbReference type="PROSITE-ProRule" id="PRU01100"/>
    </source>
</evidence>
<dbReference type="InterPro" id="IPR016714">
    <property type="entry name" value="MANB/E"/>
</dbReference>
<dbReference type="EC" id="3.2.1.78" evidence="6"/>
<evidence type="ECO:0000313" key="6">
    <source>
        <dbReference type="EMBL" id="MDR7088465.1"/>
    </source>
</evidence>
<comment type="caution">
    <text evidence="6">The sequence shown here is derived from an EMBL/GenBank/DDBJ whole genome shotgun (WGS) entry which is preliminary data.</text>
</comment>
<protein>
    <submittedName>
        <fullName evidence="6">Mannan endo-1,4-beta-mannosidase</fullName>
        <ecNumber evidence="6">3.2.1.78</ecNumber>
    </submittedName>
</protein>
<dbReference type="EMBL" id="JAVDVX010000001">
    <property type="protein sequence ID" value="MDR7088465.1"/>
    <property type="molecule type" value="Genomic_DNA"/>
</dbReference>
<dbReference type="PANTHER" id="PTHR40079:SF4">
    <property type="entry name" value="GH26 DOMAIN-CONTAINING PROTEIN-RELATED"/>
    <property type="match status" value="1"/>
</dbReference>
<dbReference type="InterPro" id="IPR022790">
    <property type="entry name" value="GH26_dom"/>
</dbReference>
<keyword evidence="7" id="KW-1185">Reference proteome</keyword>
<dbReference type="PRINTS" id="PR00739">
    <property type="entry name" value="GLHYDRLASE26"/>
</dbReference>
<dbReference type="Proteomes" id="UP001253595">
    <property type="component" value="Unassembled WGS sequence"/>
</dbReference>